<comment type="similarity">
    <text evidence="2 13">Belongs to the tweety family.</text>
</comment>
<dbReference type="GO" id="GO:0005886">
    <property type="term" value="C:plasma membrane"/>
    <property type="evidence" value="ECO:0007669"/>
    <property type="project" value="UniProtKB-SubCell"/>
</dbReference>
<evidence type="ECO:0000256" key="7">
    <source>
        <dbReference type="ARBA" id="ARBA00023065"/>
    </source>
</evidence>
<keyword evidence="10" id="KW-0325">Glycoprotein</keyword>
<proteinExistence type="inferred from homology"/>
<organism evidence="14 15">
    <name type="scientific">Pomacea canaliculata</name>
    <name type="common">Golden apple snail</name>
    <dbReference type="NCBI Taxonomy" id="400727"/>
    <lineage>
        <taxon>Eukaryota</taxon>
        <taxon>Metazoa</taxon>
        <taxon>Spiralia</taxon>
        <taxon>Lophotrochozoa</taxon>
        <taxon>Mollusca</taxon>
        <taxon>Gastropoda</taxon>
        <taxon>Caenogastropoda</taxon>
        <taxon>Architaenioglossa</taxon>
        <taxon>Ampullarioidea</taxon>
        <taxon>Ampullariidae</taxon>
        <taxon>Pomacea</taxon>
    </lineage>
</organism>
<gene>
    <name evidence="14" type="ORF">C0Q70_02034</name>
</gene>
<keyword evidence="5 13" id="KW-0812">Transmembrane</keyword>
<evidence type="ECO:0000256" key="3">
    <source>
        <dbReference type="ARBA" id="ARBA00022448"/>
    </source>
</evidence>
<evidence type="ECO:0000256" key="13">
    <source>
        <dbReference type="RuleBase" id="RU361114"/>
    </source>
</evidence>
<evidence type="ECO:0000313" key="14">
    <source>
        <dbReference type="EMBL" id="PVD39404.1"/>
    </source>
</evidence>
<evidence type="ECO:0000256" key="8">
    <source>
        <dbReference type="ARBA" id="ARBA00023136"/>
    </source>
</evidence>
<comment type="subcellular location">
    <subcellularLocation>
        <location evidence="1">Cell membrane</location>
        <topology evidence="1">Multi-pass membrane protein</topology>
    </subcellularLocation>
</comment>
<reference evidence="14 15" key="1">
    <citation type="submission" date="2018-04" db="EMBL/GenBank/DDBJ databases">
        <title>The genome of golden apple snail Pomacea canaliculata provides insight into stress tolerance and invasive adaptation.</title>
        <authorList>
            <person name="Liu C."/>
            <person name="Liu B."/>
            <person name="Ren Y."/>
            <person name="Zhang Y."/>
            <person name="Wang H."/>
            <person name="Li S."/>
            <person name="Jiang F."/>
            <person name="Yin L."/>
            <person name="Zhang G."/>
            <person name="Qian W."/>
            <person name="Fan W."/>
        </authorList>
    </citation>
    <scope>NUCLEOTIDE SEQUENCE [LARGE SCALE GENOMIC DNA]</scope>
    <source>
        <strain evidence="14">SZHN2017</strain>
        <tissue evidence="14">Muscle</tissue>
    </source>
</reference>
<keyword evidence="9 13" id="KW-0869">Chloride channel</keyword>
<dbReference type="AlphaFoldDB" id="A0A2T7Q150"/>
<evidence type="ECO:0000256" key="2">
    <source>
        <dbReference type="ARBA" id="ARBA00009849"/>
    </source>
</evidence>
<accession>A0A2T7Q150</accession>
<keyword evidence="15" id="KW-1185">Reference proteome</keyword>
<evidence type="ECO:0000256" key="12">
    <source>
        <dbReference type="ARBA" id="ARBA00023303"/>
    </source>
</evidence>
<dbReference type="PANTHER" id="PTHR12424:SF8">
    <property type="entry name" value="PROTEIN TWEETY"/>
    <property type="match status" value="1"/>
</dbReference>
<dbReference type="InterPro" id="IPR006990">
    <property type="entry name" value="Tweety"/>
</dbReference>
<keyword evidence="3 13" id="KW-0813">Transport</keyword>
<dbReference type="Proteomes" id="UP000245119">
    <property type="component" value="Linkage Group LG1"/>
</dbReference>
<comment type="caution">
    <text evidence="14">The sequence shown here is derived from an EMBL/GenBank/DDBJ whole genome shotgun (WGS) entry which is preliminary data.</text>
</comment>
<keyword evidence="7 13" id="KW-0406">Ion transport</keyword>
<keyword evidence="6 13" id="KW-1133">Transmembrane helix</keyword>
<keyword evidence="4" id="KW-1003">Cell membrane</keyword>
<evidence type="ECO:0000313" key="15">
    <source>
        <dbReference type="Proteomes" id="UP000245119"/>
    </source>
</evidence>
<keyword evidence="12 13" id="KW-0407">Ion channel</keyword>
<evidence type="ECO:0000256" key="5">
    <source>
        <dbReference type="ARBA" id="ARBA00022692"/>
    </source>
</evidence>
<dbReference type="GO" id="GO:0034707">
    <property type="term" value="C:chloride channel complex"/>
    <property type="evidence" value="ECO:0007669"/>
    <property type="project" value="UniProtKB-UniRule"/>
</dbReference>
<comment type="function">
    <text evidence="13">Probable chloride channel.</text>
</comment>
<feature type="transmembrane region" description="Helical" evidence="13">
    <location>
        <begin position="106"/>
        <end position="130"/>
    </location>
</feature>
<feature type="transmembrane region" description="Helical" evidence="13">
    <location>
        <begin position="221"/>
        <end position="252"/>
    </location>
</feature>
<feature type="transmembrane region" description="Helical" evidence="13">
    <location>
        <begin position="77"/>
        <end position="99"/>
    </location>
</feature>
<keyword evidence="11 13" id="KW-0868">Chloride</keyword>
<evidence type="ECO:0000256" key="11">
    <source>
        <dbReference type="ARBA" id="ARBA00023214"/>
    </source>
</evidence>
<dbReference type="PANTHER" id="PTHR12424">
    <property type="entry name" value="TWEETY-RELATED"/>
    <property type="match status" value="1"/>
</dbReference>
<dbReference type="GO" id="GO:0005229">
    <property type="term" value="F:intracellularly calcium-gated chloride channel activity"/>
    <property type="evidence" value="ECO:0007669"/>
    <property type="project" value="TreeGrafter"/>
</dbReference>
<name>A0A2T7Q150_POMCA</name>
<dbReference type="Pfam" id="PF04906">
    <property type="entry name" value="Tweety"/>
    <property type="match status" value="1"/>
</dbReference>
<evidence type="ECO:0000256" key="6">
    <source>
        <dbReference type="ARBA" id="ARBA00022989"/>
    </source>
</evidence>
<sequence>MRHFNQKALPTESGALGAGLYGNEEAHAGVQDFVDAVVATNRTVENAFEVVSALDNVANDLQEAVVNVTDEVEKYRWISTVTVYSAYFALFALVFTGLLKKSKRILIASSALSILCMAFMWILTSAYLAASVGMGDLCADPDTFVISQVKKQVEIDILEAYITCSDKSKPFQEDILDSQTLITQAIVTLNTTVNLTAPFHIDDKIAVPVSMIRQDLRLGPWIGAGFLVLFSAVVGLCSTFIVIFAACTWPYLGRSRERSRGYTPVDDTDPFLPGPPPYINNYGSIGTPSSAILNANGSSSNIQAQGYRDVSNEDRRLMNGRPVAESPPPSSALKVHWAFVSRDHEAAGNKLHNWYSVPKYSP</sequence>
<evidence type="ECO:0000256" key="4">
    <source>
        <dbReference type="ARBA" id="ARBA00022475"/>
    </source>
</evidence>
<protein>
    <recommendedName>
        <fullName evidence="13">Protein tweety homolog</fullName>
    </recommendedName>
</protein>
<dbReference type="OrthoDB" id="187568at2759"/>
<evidence type="ECO:0000256" key="9">
    <source>
        <dbReference type="ARBA" id="ARBA00023173"/>
    </source>
</evidence>
<evidence type="ECO:0000256" key="10">
    <source>
        <dbReference type="ARBA" id="ARBA00023180"/>
    </source>
</evidence>
<dbReference type="STRING" id="400727.A0A2T7Q150"/>
<dbReference type="GO" id="GO:0072320">
    <property type="term" value="F:volume-sensitive chloride channel activity"/>
    <property type="evidence" value="ECO:0007669"/>
    <property type="project" value="TreeGrafter"/>
</dbReference>
<comment type="caution">
    <text evidence="13">Lacks conserved residue(s) required for the propagation of feature annotation.</text>
</comment>
<keyword evidence="8 13" id="KW-0472">Membrane</keyword>
<evidence type="ECO:0000256" key="1">
    <source>
        <dbReference type="ARBA" id="ARBA00004651"/>
    </source>
</evidence>
<dbReference type="EMBL" id="PZQS01000001">
    <property type="protein sequence ID" value="PVD39404.1"/>
    <property type="molecule type" value="Genomic_DNA"/>
</dbReference>